<sequence length="144" mass="16279">MCCHGSFIWGFLALRASVGLHLLSSSNWLQYCTWIQSAQTPSQVTPGESLKPTYEDEIDAIGEQSFVSLQSEPVFHDDWLHFRSVGSFLEEIVQSQPGLVDQEDINESKNGQNIWSRQATKSLFTNLLAIRIMAFLPQNFLNIT</sequence>
<dbReference type="Proteomes" id="UP001482620">
    <property type="component" value="Unassembled WGS sequence"/>
</dbReference>
<dbReference type="EMBL" id="JAHRIQ010060506">
    <property type="protein sequence ID" value="MEQ2241205.1"/>
    <property type="molecule type" value="Genomic_DNA"/>
</dbReference>
<reference evidence="2 3" key="1">
    <citation type="submission" date="2021-06" db="EMBL/GenBank/DDBJ databases">
        <authorList>
            <person name="Palmer J.M."/>
        </authorList>
    </citation>
    <scope>NUCLEOTIDE SEQUENCE [LARGE SCALE GENOMIC DNA]</scope>
    <source>
        <strain evidence="3">if_2019</strain>
        <tissue evidence="2">Muscle</tissue>
    </source>
</reference>
<evidence type="ECO:0000256" key="1">
    <source>
        <dbReference type="SAM" id="SignalP"/>
    </source>
</evidence>
<feature type="chain" id="PRO_5045138564" evidence="1">
    <location>
        <begin position="20"/>
        <end position="144"/>
    </location>
</feature>
<name>A0ABV0U9I8_9TELE</name>
<evidence type="ECO:0000313" key="3">
    <source>
        <dbReference type="Proteomes" id="UP001482620"/>
    </source>
</evidence>
<evidence type="ECO:0000313" key="2">
    <source>
        <dbReference type="EMBL" id="MEQ2241205.1"/>
    </source>
</evidence>
<keyword evidence="1" id="KW-0732">Signal</keyword>
<protein>
    <submittedName>
        <fullName evidence="2">Uncharacterized protein</fullName>
    </submittedName>
</protein>
<proteinExistence type="predicted"/>
<organism evidence="2 3">
    <name type="scientific">Ilyodon furcidens</name>
    <name type="common">goldbreast splitfin</name>
    <dbReference type="NCBI Taxonomy" id="33524"/>
    <lineage>
        <taxon>Eukaryota</taxon>
        <taxon>Metazoa</taxon>
        <taxon>Chordata</taxon>
        <taxon>Craniata</taxon>
        <taxon>Vertebrata</taxon>
        <taxon>Euteleostomi</taxon>
        <taxon>Actinopterygii</taxon>
        <taxon>Neopterygii</taxon>
        <taxon>Teleostei</taxon>
        <taxon>Neoteleostei</taxon>
        <taxon>Acanthomorphata</taxon>
        <taxon>Ovalentaria</taxon>
        <taxon>Atherinomorphae</taxon>
        <taxon>Cyprinodontiformes</taxon>
        <taxon>Goodeidae</taxon>
        <taxon>Ilyodon</taxon>
    </lineage>
</organism>
<keyword evidence="3" id="KW-1185">Reference proteome</keyword>
<feature type="signal peptide" evidence="1">
    <location>
        <begin position="1"/>
        <end position="19"/>
    </location>
</feature>
<accession>A0ABV0U9I8</accession>
<comment type="caution">
    <text evidence="2">The sequence shown here is derived from an EMBL/GenBank/DDBJ whole genome shotgun (WGS) entry which is preliminary data.</text>
</comment>
<gene>
    <name evidence="2" type="ORF">ILYODFUR_022976</name>
</gene>